<evidence type="ECO:0000256" key="1">
    <source>
        <dbReference type="ARBA" id="ARBA00022448"/>
    </source>
</evidence>
<protein>
    <submittedName>
        <fullName evidence="5">ABC transporter ATP-binding protein</fullName>
    </submittedName>
</protein>
<proteinExistence type="predicted"/>
<evidence type="ECO:0000256" key="2">
    <source>
        <dbReference type="ARBA" id="ARBA00022741"/>
    </source>
</evidence>
<dbReference type="GO" id="GO:0016887">
    <property type="term" value="F:ATP hydrolysis activity"/>
    <property type="evidence" value="ECO:0007669"/>
    <property type="project" value="InterPro"/>
</dbReference>
<dbReference type="CDD" id="cd03230">
    <property type="entry name" value="ABC_DR_subfamily_A"/>
    <property type="match status" value="1"/>
</dbReference>
<dbReference type="SUPFAM" id="SSF52540">
    <property type="entry name" value="P-loop containing nucleoside triphosphate hydrolases"/>
    <property type="match status" value="1"/>
</dbReference>
<keyword evidence="2" id="KW-0547">Nucleotide-binding</keyword>
<evidence type="ECO:0000256" key="3">
    <source>
        <dbReference type="ARBA" id="ARBA00022840"/>
    </source>
</evidence>
<keyword evidence="3 5" id="KW-0067">ATP-binding</keyword>
<keyword evidence="1" id="KW-0813">Transport</keyword>
<dbReference type="InterPro" id="IPR051782">
    <property type="entry name" value="ABC_Transporter_VariousFunc"/>
</dbReference>
<accession>A0A7T0PXV7</accession>
<evidence type="ECO:0000259" key="4">
    <source>
        <dbReference type="PROSITE" id="PS50893"/>
    </source>
</evidence>
<dbReference type="RefSeq" id="WP_166855163.1">
    <property type="nucleotide sequence ID" value="NZ_CP063989.1"/>
</dbReference>
<organism evidence="5 6">
    <name type="scientific">Actinomyces respiraculi</name>
    <dbReference type="NCBI Taxonomy" id="2744574"/>
    <lineage>
        <taxon>Bacteria</taxon>
        <taxon>Bacillati</taxon>
        <taxon>Actinomycetota</taxon>
        <taxon>Actinomycetes</taxon>
        <taxon>Actinomycetales</taxon>
        <taxon>Actinomycetaceae</taxon>
        <taxon>Actinomyces</taxon>
    </lineage>
</organism>
<dbReference type="Gene3D" id="3.40.50.300">
    <property type="entry name" value="P-loop containing nucleotide triphosphate hydrolases"/>
    <property type="match status" value="1"/>
</dbReference>
<evidence type="ECO:0000313" key="6">
    <source>
        <dbReference type="Proteomes" id="UP000594637"/>
    </source>
</evidence>
<dbReference type="InterPro" id="IPR003593">
    <property type="entry name" value="AAA+_ATPase"/>
</dbReference>
<feature type="domain" description="ABC transporter" evidence="4">
    <location>
        <begin position="33"/>
        <end position="255"/>
    </location>
</feature>
<reference evidence="5 6" key="1">
    <citation type="submission" date="2020-11" db="EMBL/GenBank/DDBJ databases">
        <title>Actinomyces sp. ZJ750.</title>
        <authorList>
            <person name="Zhou J."/>
        </authorList>
    </citation>
    <scope>NUCLEOTIDE SEQUENCE [LARGE SCALE GENOMIC DNA]</scope>
    <source>
        <strain evidence="5 6">ZJ750</strain>
    </source>
</reference>
<dbReference type="KEGG" id="arep:ID810_03330"/>
<dbReference type="GO" id="GO:0005524">
    <property type="term" value="F:ATP binding"/>
    <property type="evidence" value="ECO:0007669"/>
    <property type="project" value="UniProtKB-KW"/>
</dbReference>
<gene>
    <name evidence="5" type="ORF">ID810_03330</name>
</gene>
<evidence type="ECO:0000313" key="5">
    <source>
        <dbReference type="EMBL" id="QPL05995.1"/>
    </source>
</evidence>
<dbReference type="SMART" id="SM00382">
    <property type="entry name" value="AAA"/>
    <property type="match status" value="1"/>
</dbReference>
<dbReference type="PANTHER" id="PTHR42939">
    <property type="entry name" value="ABC TRANSPORTER ATP-BINDING PROTEIN ALBC-RELATED"/>
    <property type="match status" value="1"/>
</dbReference>
<dbReference type="EMBL" id="CP063989">
    <property type="protein sequence ID" value="QPL05995.1"/>
    <property type="molecule type" value="Genomic_DNA"/>
</dbReference>
<dbReference type="AlphaFoldDB" id="A0A7T0PXV7"/>
<dbReference type="PROSITE" id="PS50893">
    <property type="entry name" value="ABC_TRANSPORTER_2"/>
    <property type="match status" value="1"/>
</dbReference>
<keyword evidence="6" id="KW-1185">Reference proteome</keyword>
<name>A0A7T0PXV7_9ACTO</name>
<sequence length="260" mass="27844">MSTRTPAPGTGLTERFRTIPPAWGADPAAPPAVTVHHLTRGYRGTPVLADLTLELPAGRIVGLMGANGCGKTTLLKVLAGLLADYEGEVTIAGHTPGPESKALVSFLPDAAFLAEDLTAERAVAQFSRLFADFDAAKARELIGFFGLPSDRTLKAMSKGMGDKLRITLAMSRRARIYLLDEPLSGVDPAARDVILEGVLRDFDPEALMLISTHLIADVESIVDSVVFLKDGRLLLAADADELREASGMSLDALFRKEYRS</sequence>
<dbReference type="InterPro" id="IPR027417">
    <property type="entry name" value="P-loop_NTPase"/>
</dbReference>
<dbReference type="Proteomes" id="UP000594637">
    <property type="component" value="Chromosome"/>
</dbReference>
<dbReference type="PANTHER" id="PTHR42939:SF1">
    <property type="entry name" value="ABC TRANSPORTER ATP-BINDING PROTEIN ALBC-RELATED"/>
    <property type="match status" value="1"/>
</dbReference>
<dbReference type="Pfam" id="PF00005">
    <property type="entry name" value="ABC_tran"/>
    <property type="match status" value="1"/>
</dbReference>
<dbReference type="InterPro" id="IPR003439">
    <property type="entry name" value="ABC_transporter-like_ATP-bd"/>
</dbReference>